<reference evidence="1" key="1">
    <citation type="submission" date="2021-01" db="EMBL/GenBank/DDBJ databases">
        <authorList>
            <consortium name="Aspergillus puulaauensis MK2 genome sequencing consortium"/>
            <person name="Kazuki M."/>
            <person name="Futagami T."/>
        </authorList>
    </citation>
    <scope>NUCLEOTIDE SEQUENCE</scope>
    <source>
        <strain evidence="1">MK2</strain>
    </source>
</reference>
<protein>
    <submittedName>
        <fullName evidence="1">Uncharacterized protein</fullName>
    </submittedName>
</protein>
<dbReference type="EMBL" id="AP024443">
    <property type="protein sequence ID" value="BCS19137.1"/>
    <property type="molecule type" value="Genomic_DNA"/>
</dbReference>
<dbReference type="GeneID" id="64969142"/>
<dbReference type="Proteomes" id="UP000654913">
    <property type="component" value="Chromosome 1"/>
</dbReference>
<name>A0A7R8AI63_9EURO</name>
<proteinExistence type="predicted"/>
<dbReference type="KEGG" id="apuu:APUU_11965S"/>
<evidence type="ECO:0000313" key="2">
    <source>
        <dbReference type="Proteomes" id="UP000654913"/>
    </source>
</evidence>
<evidence type="ECO:0000313" key="1">
    <source>
        <dbReference type="EMBL" id="BCS19137.1"/>
    </source>
</evidence>
<dbReference type="OrthoDB" id="5421702at2759"/>
<dbReference type="RefSeq" id="XP_041551331.1">
    <property type="nucleotide sequence ID" value="XM_041698113.1"/>
</dbReference>
<organism evidence="1 2">
    <name type="scientific">Aspergillus puulaauensis</name>
    <dbReference type="NCBI Taxonomy" id="1220207"/>
    <lineage>
        <taxon>Eukaryota</taxon>
        <taxon>Fungi</taxon>
        <taxon>Dikarya</taxon>
        <taxon>Ascomycota</taxon>
        <taxon>Pezizomycotina</taxon>
        <taxon>Eurotiomycetes</taxon>
        <taxon>Eurotiomycetidae</taxon>
        <taxon>Eurotiales</taxon>
        <taxon>Aspergillaceae</taxon>
        <taxon>Aspergillus</taxon>
    </lineage>
</organism>
<sequence>MIATRAYQDSILYKQFTRSMSNSTQAIGVGAAAGLDQGPYTSREDVQGCKRKEMEFREEMLEEEYGDMIHHFNWEGKAVCTGSNTPPVHSLFVMVTRPRVVAKNASNELWHKIIMKCAMEYVDPVVIYNEGADIPTHPQVLLNFAEERTFKFYTRHGWWHKSKEEREGIIDDEEDVEFYMDKEVGVGNGFVECSAVKSRYQWYKQEETRQMDADRGRRRKRILPTRIEDLHPPYRRSRLRICTAADEM</sequence>
<gene>
    <name evidence="1" type="ORF">APUU_11965S</name>
</gene>
<accession>A0A7R8AI63</accession>
<keyword evidence="2" id="KW-1185">Reference proteome</keyword>
<reference evidence="1" key="2">
    <citation type="submission" date="2021-02" db="EMBL/GenBank/DDBJ databases">
        <title>Aspergillus puulaauensis MK2 genome sequence.</title>
        <authorList>
            <person name="Futagami T."/>
            <person name="Mori K."/>
            <person name="Kadooka C."/>
            <person name="Tanaka T."/>
        </authorList>
    </citation>
    <scope>NUCLEOTIDE SEQUENCE</scope>
    <source>
        <strain evidence="1">MK2</strain>
    </source>
</reference>
<dbReference type="AlphaFoldDB" id="A0A7R8AI63"/>